<organism evidence="3">
    <name type="scientific">Colletotrichum graminicola (strain M1.001 / M2 / FGSC 10212)</name>
    <name type="common">Maize anthracnose fungus</name>
    <name type="synonym">Glomerella graminicola</name>
    <dbReference type="NCBI Taxonomy" id="645133"/>
    <lineage>
        <taxon>Eukaryota</taxon>
        <taxon>Fungi</taxon>
        <taxon>Dikarya</taxon>
        <taxon>Ascomycota</taxon>
        <taxon>Pezizomycotina</taxon>
        <taxon>Sordariomycetes</taxon>
        <taxon>Hypocreomycetidae</taxon>
        <taxon>Glomerellales</taxon>
        <taxon>Glomerellaceae</taxon>
        <taxon>Colletotrichum</taxon>
        <taxon>Colletotrichum graminicola species complex</taxon>
    </lineage>
</organism>
<protein>
    <submittedName>
        <fullName evidence="2">Uncharacterized protein</fullName>
    </submittedName>
</protein>
<dbReference type="HOGENOM" id="CLU_2941590_0_0_1"/>
<evidence type="ECO:0000313" key="2">
    <source>
        <dbReference type="EMBL" id="EFQ28393.1"/>
    </source>
</evidence>
<dbReference type="AlphaFoldDB" id="E3QBQ4"/>
<evidence type="ECO:0000256" key="1">
    <source>
        <dbReference type="SAM" id="MobiDB-lite"/>
    </source>
</evidence>
<reference evidence="3" key="1">
    <citation type="journal article" date="2012" name="Nat. Genet.">
        <title>Lifestyle transitions in plant pathogenic Colletotrichum fungi deciphered by genome and transcriptome analyses.</title>
        <authorList>
            <person name="O'Connell R.J."/>
            <person name="Thon M.R."/>
            <person name="Hacquard S."/>
            <person name="Amyotte S.G."/>
            <person name="Kleemann J."/>
            <person name="Torres M.F."/>
            <person name="Damm U."/>
            <person name="Buiate E.A."/>
            <person name="Epstein L."/>
            <person name="Alkan N."/>
            <person name="Altmueller J."/>
            <person name="Alvarado-Balderrama L."/>
            <person name="Bauser C.A."/>
            <person name="Becker C."/>
            <person name="Birren B.W."/>
            <person name="Chen Z."/>
            <person name="Choi J."/>
            <person name="Crouch J.A."/>
            <person name="Duvick J.P."/>
            <person name="Farman M.A."/>
            <person name="Gan P."/>
            <person name="Heiman D."/>
            <person name="Henrissat B."/>
            <person name="Howard R.J."/>
            <person name="Kabbage M."/>
            <person name="Koch C."/>
            <person name="Kracher B."/>
            <person name="Kubo Y."/>
            <person name="Law A.D."/>
            <person name="Lebrun M.-H."/>
            <person name="Lee Y.-H."/>
            <person name="Miyara I."/>
            <person name="Moore N."/>
            <person name="Neumann U."/>
            <person name="Nordstroem K."/>
            <person name="Panaccione D.G."/>
            <person name="Panstruga R."/>
            <person name="Place M."/>
            <person name="Proctor R.H."/>
            <person name="Prusky D."/>
            <person name="Rech G."/>
            <person name="Reinhardt R."/>
            <person name="Rollins J.A."/>
            <person name="Rounsley S."/>
            <person name="Schardl C.L."/>
            <person name="Schwartz D.C."/>
            <person name="Shenoy N."/>
            <person name="Shirasu K."/>
            <person name="Sikhakolli U.R."/>
            <person name="Stueber K."/>
            <person name="Sukno S.A."/>
            <person name="Sweigard J.A."/>
            <person name="Takano Y."/>
            <person name="Takahara H."/>
            <person name="Trail F."/>
            <person name="van der Does H.C."/>
            <person name="Voll L.M."/>
            <person name="Will I."/>
            <person name="Young S."/>
            <person name="Zeng Q."/>
            <person name="Zhang J."/>
            <person name="Zhou S."/>
            <person name="Dickman M.B."/>
            <person name="Schulze-Lefert P."/>
            <person name="Ver Loren van Themaat E."/>
            <person name="Ma L.-J."/>
            <person name="Vaillancourt L.J."/>
        </authorList>
    </citation>
    <scope>NUCLEOTIDE SEQUENCE [LARGE SCALE GENOMIC DNA]</scope>
    <source>
        <strain evidence="3">M1.001 / M2 / FGSC 10212</strain>
    </source>
</reference>
<evidence type="ECO:0000313" key="3">
    <source>
        <dbReference type="Proteomes" id="UP000008782"/>
    </source>
</evidence>
<dbReference type="RefSeq" id="XP_008092413.1">
    <property type="nucleotide sequence ID" value="XM_008094222.1"/>
</dbReference>
<dbReference type="Proteomes" id="UP000008782">
    <property type="component" value="Unassembled WGS sequence"/>
</dbReference>
<name>E3QBQ4_COLGM</name>
<feature type="region of interest" description="Disordered" evidence="1">
    <location>
        <begin position="1"/>
        <end position="60"/>
    </location>
</feature>
<keyword evidence="3" id="KW-1185">Reference proteome</keyword>
<dbReference type="EMBL" id="GG697340">
    <property type="protein sequence ID" value="EFQ28393.1"/>
    <property type="molecule type" value="Genomic_DNA"/>
</dbReference>
<accession>E3QBQ4</accession>
<dbReference type="GeneID" id="24408902"/>
<sequence>MWHQWEPEKKAAGCMTAGQSSGSRRPMPDGKVWDSAVEAKAEEGQGLELHERGEGCPPKG</sequence>
<feature type="compositionally biased region" description="Basic and acidic residues" evidence="1">
    <location>
        <begin position="26"/>
        <end position="54"/>
    </location>
</feature>
<proteinExistence type="predicted"/>
<gene>
    <name evidence="2" type="ORF">GLRG_03537</name>
</gene>
<feature type="compositionally biased region" description="Basic and acidic residues" evidence="1">
    <location>
        <begin position="1"/>
        <end position="11"/>
    </location>
</feature>
<dbReference type="VEuPathDB" id="FungiDB:GLRG_03537"/>